<dbReference type="InterPro" id="IPR013985">
    <property type="entry name" value="Ald_Fedxn_OxRdtase_dom3"/>
</dbReference>
<dbReference type="Gene3D" id="1.10.569.10">
    <property type="entry name" value="Aldehyde Ferredoxin Oxidoreductase Protein, subunit A, domain 2"/>
    <property type="match status" value="1"/>
</dbReference>
<dbReference type="EMBL" id="BARS01033774">
    <property type="protein sequence ID" value="GAG15189.1"/>
    <property type="molecule type" value="Genomic_DNA"/>
</dbReference>
<dbReference type="Pfam" id="PF01314">
    <property type="entry name" value="AFOR_C"/>
    <property type="match status" value="1"/>
</dbReference>
<dbReference type="GO" id="GO:0016625">
    <property type="term" value="F:oxidoreductase activity, acting on the aldehyde or oxo group of donors, iron-sulfur protein as acceptor"/>
    <property type="evidence" value="ECO:0007669"/>
    <property type="project" value="InterPro"/>
</dbReference>
<protein>
    <recommendedName>
        <fullName evidence="1">Aldehyde ferredoxin oxidoreductase C-terminal domain-containing protein</fullName>
    </recommendedName>
</protein>
<dbReference type="SUPFAM" id="SSF48310">
    <property type="entry name" value="Aldehyde ferredoxin oxidoreductase, C-terminal domains"/>
    <property type="match status" value="1"/>
</dbReference>
<dbReference type="InterPro" id="IPR036021">
    <property type="entry name" value="Tungsten_al_ferr_oxy-like_C"/>
</dbReference>
<evidence type="ECO:0000259" key="1">
    <source>
        <dbReference type="Pfam" id="PF01314"/>
    </source>
</evidence>
<dbReference type="InterPro" id="IPR051919">
    <property type="entry name" value="W-dependent_AOR"/>
</dbReference>
<comment type="caution">
    <text evidence="2">The sequence shown here is derived from an EMBL/GenBank/DDBJ whole genome shotgun (WGS) entry which is preliminary data.</text>
</comment>
<dbReference type="AlphaFoldDB" id="X0VAN7"/>
<proteinExistence type="predicted"/>
<dbReference type="GO" id="GO:0009055">
    <property type="term" value="F:electron transfer activity"/>
    <property type="evidence" value="ECO:0007669"/>
    <property type="project" value="InterPro"/>
</dbReference>
<dbReference type="PANTHER" id="PTHR30038:SF0">
    <property type="entry name" value="TUNGSTEN-CONTAINING ALDEHYDE FERREDOXIN OXIDOREDUCTASE"/>
    <property type="match status" value="1"/>
</dbReference>
<dbReference type="InterPro" id="IPR001203">
    <property type="entry name" value="OxRdtase_Ald_Fedxn_C"/>
</dbReference>
<evidence type="ECO:0000313" key="2">
    <source>
        <dbReference type="EMBL" id="GAG15189.1"/>
    </source>
</evidence>
<feature type="domain" description="Aldehyde ferredoxin oxidoreductase C-terminal" evidence="1">
    <location>
        <begin position="2"/>
        <end position="244"/>
    </location>
</feature>
<feature type="non-terminal residue" evidence="2">
    <location>
        <position position="260"/>
    </location>
</feature>
<dbReference type="InterPro" id="IPR013984">
    <property type="entry name" value="Ald_Fedxn_OxRdtase_dom2"/>
</dbReference>
<dbReference type="Gene3D" id="1.10.599.10">
    <property type="entry name" value="Aldehyde Ferredoxin Oxidoreductase Protein, subunit A, domain 3"/>
    <property type="match status" value="1"/>
</dbReference>
<gene>
    <name evidence="2" type="ORF">S01H1_52258</name>
</gene>
<accession>X0VAN7</accession>
<feature type="non-terminal residue" evidence="2">
    <location>
        <position position="1"/>
    </location>
</feature>
<name>X0VAN7_9ZZZZ</name>
<sequence length="260" mass="28885">SRCYQTKLLTDELTGIPLSKIGSKEFIETLLSKVSHRDGFGDVLANGTHKAAETLGSKAQELITDYLTKTGYNSIYGARLYITTGLFYAMEPRLPIQQLHEISVLNMLWAMRAAGMENINVTSEVMRAVAKRFWGSEIAADFSTYEGKALAAAKIQDRQYAKECLVLCDFLWPIFHSGLSEDHVGDPTLESQVCAAVTGRDIDEQGLYKIGERVFNLQRAIHIREGHRGREDDCLEEFNFTVPLKGDFGNPGCIVPGKDG</sequence>
<organism evidence="2">
    <name type="scientific">marine sediment metagenome</name>
    <dbReference type="NCBI Taxonomy" id="412755"/>
    <lineage>
        <taxon>unclassified sequences</taxon>
        <taxon>metagenomes</taxon>
        <taxon>ecological metagenomes</taxon>
    </lineage>
</organism>
<dbReference type="PANTHER" id="PTHR30038">
    <property type="entry name" value="ALDEHYDE FERREDOXIN OXIDOREDUCTASE"/>
    <property type="match status" value="1"/>
</dbReference>
<dbReference type="GO" id="GO:0051536">
    <property type="term" value="F:iron-sulfur cluster binding"/>
    <property type="evidence" value="ECO:0007669"/>
    <property type="project" value="InterPro"/>
</dbReference>
<reference evidence="2" key="1">
    <citation type="journal article" date="2014" name="Front. Microbiol.">
        <title>High frequency of phylogenetically diverse reductive dehalogenase-homologous genes in deep subseafloor sedimentary metagenomes.</title>
        <authorList>
            <person name="Kawai M."/>
            <person name="Futagami T."/>
            <person name="Toyoda A."/>
            <person name="Takaki Y."/>
            <person name="Nishi S."/>
            <person name="Hori S."/>
            <person name="Arai W."/>
            <person name="Tsubouchi T."/>
            <person name="Morono Y."/>
            <person name="Uchiyama I."/>
            <person name="Ito T."/>
            <person name="Fujiyama A."/>
            <person name="Inagaki F."/>
            <person name="Takami H."/>
        </authorList>
    </citation>
    <scope>NUCLEOTIDE SEQUENCE</scope>
    <source>
        <strain evidence="2">Expedition CK06-06</strain>
    </source>
</reference>